<proteinExistence type="predicted"/>
<dbReference type="AlphaFoldDB" id="A0A2X0XE65"/>
<name>A0A2X0XE65_9BACI</name>
<dbReference type="Pfam" id="PF09693">
    <property type="entry name" value="Phage_XkdX"/>
    <property type="match status" value="1"/>
</dbReference>
<protein>
    <recommendedName>
        <fullName evidence="3">XkdX family protein</fullName>
    </recommendedName>
</protein>
<gene>
    <name evidence="1" type="ORF">NCTC7582_00044</name>
</gene>
<evidence type="ECO:0000313" key="1">
    <source>
        <dbReference type="EMBL" id="SPT95543.1"/>
    </source>
</evidence>
<evidence type="ECO:0000313" key="2">
    <source>
        <dbReference type="Proteomes" id="UP000251431"/>
    </source>
</evidence>
<organism evidence="1 2">
    <name type="scientific">Lysinibacillus capsici</name>
    <dbReference type="NCBI Taxonomy" id="2115968"/>
    <lineage>
        <taxon>Bacteria</taxon>
        <taxon>Bacillati</taxon>
        <taxon>Bacillota</taxon>
        <taxon>Bacilli</taxon>
        <taxon>Bacillales</taxon>
        <taxon>Bacillaceae</taxon>
        <taxon>Lysinibacillus</taxon>
    </lineage>
</organism>
<dbReference type="Proteomes" id="UP000251431">
    <property type="component" value="Unassembled WGS sequence"/>
</dbReference>
<evidence type="ECO:0008006" key="3">
    <source>
        <dbReference type="Google" id="ProtNLM"/>
    </source>
</evidence>
<dbReference type="InterPro" id="IPR010022">
    <property type="entry name" value="XkdX"/>
</dbReference>
<dbReference type="EMBL" id="UAQE01000001">
    <property type="protein sequence ID" value="SPT95543.1"/>
    <property type="molecule type" value="Genomic_DNA"/>
</dbReference>
<sequence length="51" mass="5870">MQFWQIAFMYKWVTAAQLRLAVKTDANPFGEITPKQYKEITGQDFGTQAEA</sequence>
<reference evidence="1 2" key="1">
    <citation type="submission" date="2018-06" db="EMBL/GenBank/DDBJ databases">
        <authorList>
            <consortium name="Pathogen Informatics"/>
            <person name="Doyle S."/>
        </authorList>
    </citation>
    <scope>NUCLEOTIDE SEQUENCE [LARGE SCALE GENOMIC DNA]</scope>
    <source>
        <strain evidence="1 2">NCTC7582</strain>
    </source>
</reference>
<accession>A0A2X0XE65</accession>